<evidence type="ECO:0000256" key="1">
    <source>
        <dbReference type="ARBA" id="ARBA00004236"/>
    </source>
</evidence>
<dbReference type="PANTHER" id="PTHR47737:SF1">
    <property type="entry name" value="GLYCINE BETAINE_PROLINE BETAINE TRANSPORT SYSTEM PERMEASE PROTEIN PROW"/>
    <property type="match status" value="1"/>
</dbReference>
<keyword evidence="5" id="KW-0732">Signal</keyword>
<evidence type="ECO:0000256" key="5">
    <source>
        <dbReference type="SAM" id="SignalP"/>
    </source>
</evidence>
<dbReference type="GO" id="GO:0015871">
    <property type="term" value="P:choline transport"/>
    <property type="evidence" value="ECO:0007669"/>
    <property type="project" value="TreeGrafter"/>
</dbReference>
<evidence type="ECO:0000313" key="8">
    <source>
        <dbReference type="Proteomes" id="UP000295380"/>
    </source>
</evidence>
<sequence>MKKVLHTLTAAAMLMAATTAQAEDKTLVIGTNNWAENIAVANMWKLILENRYDYDIELSNVSKNALYSGLANGDFDLSLEIWLPTTDARYLEPYKDQLEVHEGWYEGTGLGLVVPSYADIDTIPELKAHAEDYGYQGSPSILGIDSGSAIAGLTDEAIDAYGLPLEQVNSSGPAMMAALDAAYQQKEPIVVTLWSPHWAFAEYDLKYLEDPKNIYGDNETIYWFSRQNFSEDNPWLTRVLNDWQMDDDSLGGLMAEIEQAGDPVEGATTWIEDNQALVNEWLETGE</sequence>
<feature type="domain" description="ABC-type glycine betaine transport system substrate-binding" evidence="6">
    <location>
        <begin position="25"/>
        <end position="272"/>
    </location>
</feature>
<evidence type="ECO:0000256" key="3">
    <source>
        <dbReference type="ARBA" id="ARBA00022475"/>
    </source>
</evidence>
<dbReference type="EMBL" id="SOBR01000008">
    <property type="protein sequence ID" value="TDU19226.1"/>
    <property type="molecule type" value="Genomic_DNA"/>
</dbReference>
<dbReference type="InterPro" id="IPR007210">
    <property type="entry name" value="ABC_Gly_betaine_transp_sub-bd"/>
</dbReference>
<evidence type="ECO:0000313" key="7">
    <source>
        <dbReference type="EMBL" id="TDU19226.1"/>
    </source>
</evidence>
<dbReference type="GO" id="GO:0015226">
    <property type="term" value="F:carnitine transmembrane transporter activity"/>
    <property type="evidence" value="ECO:0007669"/>
    <property type="project" value="TreeGrafter"/>
</dbReference>
<accession>A0A4V3F2X6</accession>
<dbReference type="GO" id="GO:0005275">
    <property type="term" value="F:amine transmembrane transporter activity"/>
    <property type="evidence" value="ECO:0007669"/>
    <property type="project" value="TreeGrafter"/>
</dbReference>
<keyword evidence="3" id="KW-1003">Cell membrane</keyword>
<dbReference type="AlphaFoldDB" id="A0A4V3F2X6"/>
<keyword evidence="4" id="KW-0472">Membrane</keyword>
<dbReference type="SUPFAM" id="SSF53850">
    <property type="entry name" value="Periplasmic binding protein-like II"/>
    <property type="match status" value="1"/>
</dbReference>
<organism evidence="7 8">
    <name type="scientific">Chromohalobacter marismortui</name>
    <dbReference type="NCBI Taxonomy" id="42055"/>
    <lineage>
        <taxon>Bacteria</taxon>
        <taxon>Pseudomonadati</taxon>
        <taxon>Pseudomonadota</taxon>
        <taxon>Gammaproteobacteria</taxon>
        <taxon>Oceanospirillales</taxon>
        <taxon>Halomonadaceae</taxon>
        <taxon>Chromohalobacter</taxon>
    </lineage>
</organism>
<dbReference type="PANTHER" id="PTHR47737">
    <property type="entry name" value="GLYCINE BETAINE/PROLINE BETAINE TRANSPORT SYSTEM PERMEASE PROTEIN PROW"/>
    <property type="match status" value="1"/>
</dbReference>
<dbReference type="Proteomes" id="UP000295380">
    <property type="component" value="Unassembled WGS sequence"/>
</dbReference>
<comment type="subcellular location">
    <subcellularLocation>
        <location evidence="1">Cell membrane</location>
    </subcellularLocation>
</comment>
<feature type="chain" id="PRO_5020518892" evidence="5">
    <location>
        <begin position="23"/>
        <end position="286"/>
    </location>
</feature>
<evidence type="ECO:0000259" key="6">
    <source>
        <dbReference type="Pfam" id="PF04069"/>
    </source>
</evidence>
<dbReference type="OrthoDB" id="9787902at2"/>
<comment type="caution">
    <text evidence="7">The sequence shown here is derived from an EMBL/GenBank/DDBJ whole genome shotgun (WGS) entry which is preliminary data.</text>
</comment>
<proteinExistence type="predicted"/>
<gene>
    <name evidence="7" type="ORF">C8E00_10814</name>
</gene>
<reference evidence="7 8" key="1">
    <citation type="submission" date="2019-03" db="EMBL/GenBank/DDBJ databases">
        <title>Genomic Encyclopedia of Type Strains, Phase IV (KMG-IV): sequencing the most valuable type-strain genomes for metagenomic binning, comparative biology and taxonomic classification.</title>
        <authorList>
            <person name="Goeker M."/>
        </authorList>
    </citation>
    <scope>NUCLEOTIDE SEQUENCE [LARGE SCALE GENOMIC DNA]</scope>
    <source>
        <strain evidence="7 8">DSM 6770</strain>
    </source>
</reference>
<keyword evidence="8" id="KW-1185">Reference proteome</keyword>
<keyword evidence="2" id="KW-0813">Transport</keyword>
<dbReference type="GO" id="GO:0031460">
    <property type="term" value="P:glycine betaine transport"/>
    <property type="evidence" value="ECO:0007669"/>
    <property type="project" value="TreeGrafter"/>
</dbReference>
<feature type="signal peptide" evidence="5">
    <location>
        <begin position="1"/>
        <end position="22"/>
    </location>
</feature>
<dbReference type="CDD" id="cd13639">
    <property type="entry name" value="PBP2_OpuAC_like"/>
    <property type="match status" value="1"/>
</dbReference>
<dbReference type="RefSeq" id="WP_133698202.1">
    <property type="nucleotide sequence ID" value="NZ_SOBR01000008.1"/>
</dbReference>
<dbReference type="Gene3D" id="3.40.190.100">
    <property type="entry name" value="Glycine betaine-binding periplasmic protein, domain 2"/>
    <property type="match status" value="1"/>
</dbReference>
<evidence type="ECO:0000256" key="4">
    <source>
        <dbReference type="ARBA" id="ARBA00023136"/>
    </source>
</evidence>
<dbReference type="GO" id="GO:0043190">
    <property type="term" value="C:ATP-binding cassette (ABC) transporter complex"/>
    <property type="evidence" value="ECO:0007669"/>
    <property type="project" value="InterPro"/>
</dbReference>
<evidence type="ECO:0000256" key="2">
    <source>
        <dbReference type="ARBA" id="ARBA00022448"/>
    </source>
</evidence>
<dbReference type="Pfam" id="PF04069">
    <property type="entry name" value="OpuAC"/>
    <property type="match status" value="1"/>
</dbReference>
<name>A0A4V3F2X6_9GAMM</name>
<protein>
    <submittedName>
        <fullName evidence="7">Glycine betaine/proline transport system substrate-binding protein</fullName>
    </submittedName>
</protein>
<dbReference type="Gene3D" id="3.40.190.10">
    <property type="entry name" value="Periplasmic binding protein-like II"/>
    <property type="match status" value="1"/>
</dbReference>